<evidence type="ECO:0000313" key="3">
    <source>
        <dbReference type="Proteomes" id="UP000694892"/>
    </source>
</evidence>
<gene>
    <name evidence="2" type="ORF">XELAEV_18041960mg</name>
</gene>
<keyword evidence="1" id="KW-0472">Membrane</keyword>
<sequence>MLLYMLFICFCYILIQTICIFIVLPHEHTSTHIRRCSCLLIATDHLQSNNLLSINKFDYKTVCLFGRQGWLS</sequence>
<accession>A0A974C3T8</accession>
<keyword evidence="1" id="KW-1133">Transmembrane helix</keyword>
<feature type="transmembrane region" description="Helical" evidence="1">
    <location>
        <begin position="6"/>
        <end position="25"/>
    </location>
</feature>
<dbReference type="Proteomes" id="UP000694892">
    <property type="component" value="Chromosome 8S"/>
</dbReference>
<dbReference type="AlphaFoldDB" id="A0A974C3T8"/>
<keyword evidence="1" id="KW-0812">Transmembrane</keyword>
<proteinExistence type="predicted"/>
<protein>
    <submittedName>
        <fullName evidence="2">Uncharacterized protein</fullName>
    </submittedName>
</protein>
<evidence type="ECO:0000313" key="2">
    <source>
        <dbReference type="EMBL" id="OCT65721.1"/>
    </source>
</evidence>
<evidence type="ECO:0000256" key="1">
    <source>
        <dbReference type="SAM" id="Phobius"/>
    </source>
</evidence>
<dbReference type="EMBL" id="CM004481">
    <property type="protein sequence ID" value="OCT65721.1"/>
    <property type="molecule type" value="Genomic_DNA"/>
</dbReference>
<name>A0A974C3T8_XENLA</name>
<reference evidence="3" key="1">
    <citation type="journal article" date="2016" name="Nature">
        <title>Genome evolution in the allotetraploid frog Xenopus laevis.</title>
        <authorList>
            <person name="Session A.M."/>
            <person name="Uno Y."/>
            <person name="Kwon T."/>
            <person name="Chapman J.A."/>
            <person name="Toyoda A."/>
            <person name="Takahashi S."/>
            <person name="Fukui A."/>
            <person name="Hikosaka A."/>
            <person name="Suzuki A."/>
            <person name="Kondo M."/>
            <person name="van Heeringen S.J."/>
            <person name="Quigley I."/>
            <person name="Heinz S."/>
            <person name="Ogino H."/>
            <person name="Ochi H."/>
            <person name="Hellsten U."/>
            <person name="Lyons J.B."/>
            <person name="Simakov O."/>
            <person name="Putnam N."/>
            <person name="Stites J."/>
            <person name="Kuroki Y."/>
            <person name="Tanaka T."/>
            <person name="Michiue T."/>
            <person name="Watanabe M."/>
            <person name="Bogdanovic O."/>
            <person name="Lister R."/>
            <person name="Georgiou G."/>
            <person name="Paranjpe S.S."/>
            <person name="van Kruijsbergen I."/>
            <person name="Shu S."/>
            <person name="Carlson J."/>
            <person name="Kinoshita T."/>
            <person name="Ohta Y."/>
            <person name="Mawaribuchi S."/>
            <person name="Jenkins J."/>
            <person name="Grimwood J."/>
            <person name="Schmutz J."/>
            <person name="Mitros T."/>
            <person name="Mozaffari S.V."/>
            <person name="Suzuki Y."/>
            <person name="Haramoto Y."/>
            <person name="Yamamoto T.S."/>
            <person name="Takagi C."/>
            <person name="Heald R."/>
            <person name="Miller K."/>
            <person name="Haudenschild C."/>
            <person name="Kitzman J."/>
            <person name="Nakayama T."/>
            <person name="Izutsu Y."/>
            <person name="Robert J."/>
            <person name="Fortriede J."/>
            <person name="Burns K."/>
            <person name="Lotay V."/>
            <person name="Karimi K."/>
            <person name="Yasuoka Y."/>
            <person name="Dichmann D.S."/>
            <person name="Flajnik M.F."/>
            <person name="Houston D.W."/>
            <person name="Shendure J."/>
            <person name="DuPasquier L."/>
            <person name="Vize P.D."/>
            <person name="Zorn A.M."/>
            <person name="Ito M."/>
            <person name="Marcotte E.M."/>
            <person name="Wallingford J.B."/>
            <person name="Ito Y."/>
            <person name="Asashima M."/>
            <person name="Ueno N."/>
            <person name="Matsuda Y."/>
            <person name="Veenstra G.J."/>
            <person name="Fujiyama A."/>
            <person name="Harland R.M."/>
            <person name="Taira M."/>
            <person name="Rokhsar D.S."/>
        </authorList>
    </citation>
    <scope>NUCLEOTIDE SEQUENCE [LARGE SCALE GENOMIC DNA]</scope>
    <source>
        <strain evidence="3">J</strain>
    </source>
</reference>
<organism evidence="2 3">
    <name type="scientific">Xenopus laevis</name>
    <name type="common">African clawed frog</name>
    <dbReference type="NCBI Taxonomy" id="8355"/>
    <lineage>
        <taxon>Eukaryota</taxon>
        <taxon>Metazoa</taxon>
        <taxon>Chordata</taxon>
        <taxon>Craniata</taxon>
        <taxon>Vertebrata</taxon>
        <taxon>Euteleostomi</taxon>
        <taxon>Amphibia</taxon>
        <taxon>Batrachia</taxon>
        <taxon>Anura</taxon>
        <taxon>Pipoidea</taxon>
        <taxon>Pipidae</taxon>
        <taxon>Xenopodinae</taxon>
        <taxon>Xenopus</taxon>
        <taxon>Xenopus</taxon>
    </lineage>
</organism>